<dbReference type="GO" id="GO:0031201">
    <property type="term" value="C:SNARE complex"/>
    <property type="evidence" value="ECO:0007669"/>
    <property type="project" value="TreeGrafter"/>
</dbReference>
<dbReference type="Pfam" id="PF14938">
    <property type="entry name" value="SNAP"/>
    <property type="match status" value="1"/>
</dbReference>
<dbReference type="InterPro" id="IPR011990">
    <property type="entry name" value="TPR-like_helical_dom_sf"/>
</dbReference>
<keyword evidence="4 7" id="KW-0931">ER-Golgi transport</keyword>
<dbReference type="GO" id="GO:0006886">
    <property type="term" value="P:intracellular protein transport"/>
    <property type="evidence" value="ECO:0007669"/>
    <property type="project" value="UniProtKB-UniRule"/>
</dbReference>
<dbReference type="GO" id="GO:0035494">
    <property type="term" value="P:SNARE complex disassembly"/>
    <property type="evidence" value="ECO:0007669"/>
    <property type="project" value="TreeGrafter"/>
</dbReference>
<keyword evidence="6 7" id="KW-0472">Membrane</keyword>
<evidence type="ECO:0000256" key="1">
    <source>
        <dbReference type="ARBA" id="ARBA00004170"/>
    </source>
</evidence>
<evidence type="ECO:0000256" key="5">
    <source>
        <dbReference type="ARBA" id="ARBA00022927"/>
    </source>
</evidence>
<dbReference type="PRINTS" id="PR00448">
    <property type="entry name" value="NSFATTACHMNT"/>
</dbReference>
<dbReference type="PANTHER" id="PTHR13768">
    <property type="entry name" value="SOLUBLE NSF ATTACHMENT PROTEIN SNAP"/>
    <property type="match status" value="1"/>
</dbReference>
<dbReference type="RefSeq" id="XP_033397015.1">
    <property type="nucleotide sequence ID" value="XM_033540577.1"/>
</dbReference>
<dbReference type="Gene3D" id="1.25.40.10">
    <property type="entry name" value="Tetratricopeptide repeat domain"/>
    <property type="match status" value="1"/>
</dbReference>
<organism evidence="8 9">
    <name type="scientific">Aplosporella prunicola CBS 121167</name>
    <dbReference type="NCBI Taxonomy" id="1176127"/>
    <lineage>
        <taxon>Eukaryota</taxon>
        <taxon>Fungi</taxon>
        <taxon>Dikarya</taxon>
        <taxon>Ascomycota</taxon>
        <taxon>Pezizomycotina</taxon>
        <taxon>Dothideomycetes</taxon>
        <taxon>Dothideomycetes incertae sedis</taxon>
        <taxon>Botryosphaeriales</taxon>
        <taxon>Aplosporellaceae</taxon>
        <taxon>Aplosporella</taxon>
    </lineage>
</organism>
<comment type="similarity">
    <text evidence="2 7">Belongs to the SNAP family.</text>
</comment>
<evidence type="ECO:0008006" key="10">
    <source>
        <dbReference type="Google" id="ProtNLM"/>
    </source>
</evidence>
<dbReference type="AlphaFoldDB" id="A0A6A6BAN2"/>
<name>A0A6A6BAN2_9PEZI</name>
<evidence type="ECO:0000313" key="8">
    <source>
        <dbReference type="EMBL" id="KAF2141302.1"/>
    </source>
</evidence>
<dbReference type="GO" id="GO:0005483">
    <property type="term" value="F:soluble NSF attachment protein activity"/>
    <property type="evidence" value="ECO:0007669"/>
    <property type="project" value="TreeGrafter"/>
</dbReference>
<dbReference type="CDD" id="cd15832">
    <property type="entry name" value="SNAP"/>
    <property type="match status" value="1"/>
</dbReference>
<evidence type="ECO:0000256" key="2">
    <source>
        <dbReference type="ARBA" id="ARBA00010050"/>
    </source>
</evidence>
<protein>
    <recommendedName>
        <fullName evidence="10">Vesicular-fusion protein SEC17</fullName>
    </recommendedName>
</protein>
<dbReference type="PANTHER" id="PTHR13768:SF8">
    <property type="entry name" value="ALPHA-SOLUBLE NSF ATTACHMENT PROTEIN"/>
    <property type="match status" value="1"/>
</dbReference>
<comment type="subcellular location">
    <subcellularLocation>
        <location evidence="1 7">Membrane</location>
        <topology evidence="1 7">Peripheral membrane protein</topology>
    </subcellularLocation>
</comment>
<gene>
    <name evidence="8" type="ORF">K452DRAFT_288004</name>
</gene>
<evidence type="ECO:0000256" key="3">
    <source>
        <dbReference type="ARBA" id="ARBA00022448"/>
    </source>
</evidence>
<dbReference type="OrthoDB" id="9984275at2759"/>
<evidence type="ECO:0000256" key="7">
    <source>
        <dbReference type="RuleBase" id="RU367013"/>
    </source>
</evidence>
<dbReference type="GeneID" id="54298073"/>
<reference evidence="8" key="1">
    <citation type="journal article" date="2020" name="Stud. Mycol.">
        <title>101 Dothideomycetes genomes: a test case for predicting lifestyles and emergence of pathogens.</title>
        <authorList>
            <person name="Haridas S."/>
            <person name="Albert R."/>
            <person name="Binder M."/>
            <person name="Bloem J."/>
            <person name="Labutti K."/>
            <person name="Salamov A."/>
            <person name="Andreopoulos B."/>
            <person name="Baker S."/>
            <person name="Barry K."/>
            <person name="Bills G."/>
            <person name="Bluhm B."/>
            <person name="Cannon C."/>
            <person name="Castanera R."/>
            <person name="Culley D."/>
            <person name="Daum C."/>
            <person name="Ezra D."/>
            <person name="Gonzalez J."/>
            <person name="Henrissat B."/>
            <person name="Kuo A."/>
            <person name="Liang C."/>
            <person name="Lipzen A."/>
            <person name="Lutzoni F."/>
            <person name="Magnuson J."/>
            <person name="Mondo S."/>
            <person name="Nolan M."/>
            <person name="Ohm R."/>
            <person name="Pangilinan J."/>
            <person name="Park H.-J."/>
            <person name="Ramirez L."/>
            <person name="Alfaro M."/>
            <person name="Sun H."/>
            <person name="Tritt A."/>
            <person name="Yoshinaga Y."/>
            <person name="Zwiers L.-H."/>
            <person name="Turgeon B."/>
            <person name="Goodwin S."/>
            <person name="Spatafora J."/>
            <person name="Crous P."/>
            <person name="Grigoriev I."/>
        </authorList>
    </citation>
    <scope>NUCLEOTIDE SEQUENCE</scope>
    <source>
        <strain evidence="8">CBS 121167</strain>
    </source>
</reference>
<keyword evidence="5 7" id="KW-0653">Protein transport</keyword>
<dbReference type="GO" id="GO:0019905">
    <property type="term" value="F:syntaxin binding"/>
    <property type="evidence" value="ECO:0007669"/>
    <property type="project" value="TreeGrafter"/>
</dbReference>
<dbReference type="GO" id="GO:0005774">
    <property type="term" value="C:vacuolar membrane"/>
    <property type="evidence" value="ECO:0007669"/>
    <property type="project" value="TreeGrafter"/>
</dbReference>
<dbReference type="InterPro" id="IPR000744">
    <property type="entry name" value="NSF_attach"/>
</dbReference>
<accession>A0A6A6BAN2</accession>
<dbReference type="SUPFAM" id="SSF48452">
    <property type="entry name" value="TPR-like"/>
    <property type="match status" value="1"/>
</dbReference>
<evidence type="ECO:0000256" key="4">
    <source>
        <dbReference type="ARBA" id="ARBA00022892"/>
    </source>
</evidence>
<dbReference type="EMBL" id="ML995487">
    <property type="protein sequence ID" value="KAF2141302.1"/>
    <property type="molecule type" value="Genomic_DNA"/>
</dbReference>
<sequence>MAQADPRALLQKADKALASAGSGFSLFGGRTEKYENAAELYNQAANAFRLQKQAKEAGLAFERAASIQQNNLNEPDDAANTLTEAFKTYKKTDPEDAARCLDTAINHYTMKGNFRRAATWKQNLAELYEVEVGDQKRAMEAYEIAAGWYESDNAEALANKLFLKVADLAALEGDYYKAIENFERVSKSSINNNLMKWSVKEYLLKAGICHLATNDMVGCNRALESYRDLDHTFQSTREHQLIVDLAEAVEAGDQEMYSEKLFQFDQVSKLDKWKTTLLLRVKSGIEEKGEDFS</sequence>
<dbReference type="FunFam" id="1.25.40.10:FF:000049">
    <property type="entry name" value="Alpha-soluble NSF attachment protein-like"/>
    <property type="match status" value="1"/>
</dbReference>
<evidence type="ECO:0000256" key="6">
    <source>
        <dbReference type="ARBA" id="ARBA00023136"/>
    </source>
</evidence>
<keyword evidence="3 7" id="KW-0813">Transport</keyword>
<dbReference type="Proteomes" id="UP000799438">
    <property type="component" value="Unassembled WGS sequence"/>
</dbReference>
<keyword evidence="9" id="KW-1185">Reference proteome</keyword>
<proteinExistence type="inferred from homology"/>
<comment type="function">
    <text evidence="7">Required for vesicular transport between the endoplasmic reticulum and the Golgi apparatus.</text>
</comment>
<evidence type="ECO:0000313" key="9">
    <source>
        <dbReference type="Proteomes" id="UP000799438"/>
    </source>
</evidence>